<comment type="caution">
    <text evidence="2">The sequence shown here is derived from an EMBL/GenBank/DDBJ whole genome shotgun (WGS) entry which is preliminary data.</text>
</comment>
<evidence type="ECO:0000313" key="2">
    <source>
        <dbReference type="EMBL" id="PGG86722.1"/>
    </source>
</evidence>
<evidence type="ECO:0000313" key="5">
    <source>
        <dbReference type="Proteomes" id="UP000224044"/>
    </source>
</evidence>
<protein>
    <recommendedName>
        <fullName evidence="7">DoxX</fullName>
    </recommendedName>
</protein>
<dbReference type="AlphaFoldDB" id="A0A2B5B7F4"/>
<dbReference type="EMBL" id="NVOI01000089">
    <property type="protein sequence ID" value="PGG86722.1"/>
    <property type="molecule type" value="Genomic_DNA"/>
</dbReference>
<evidence type="ECO:0000313" key="4">
    <source>
        <dbReference type="Proteomes" id="UP000220934"/>
    </source>
</evidence>
<reference evidence="1 4" key="2">
    <citation type="submission" date="2017-09" db="EMBL/GenBank/DDBJ databases">
        <title>Large-scale bioinformatics analysis of Bacillus genomes uncovers conserved roles of natural products in bacterial physiology.</title>
        <authorList>
            <consortium name="Agbiome Team Llc"/>
            <person name="Bleich R.M."/>
            <person name="Kirk G.J."/>
            <person name="Santa Maria K.C."/>
            <person name="Allen S.E."/>
            <person name="Farag S."/>
            <person name="Shank E.A."/>
            <person name="Bowers A."/>
        </authorList>
    </citation>
    <scope>NUCLEOTIDE SEQUENCE [LARGE SCALE GENOMIC DNA]</scope>
    <source>
        <strain evidence="1 4">AFS027958</strain>
    </source>
</reference>
<name>A0A2B5B7F4_9BACI</name>
<dbReference type="Proteomes" id="UP000220934">
    <property type="component" value="Unassembled WGS sequence"/>
</dbReference>
<dbReference type="EMBL" id="NUAJ01000005">
    <property type="protein sequence ID" value="PEN57481.1"/>
    <property type="molecule type" value="Genomic_DNA"/>
</dbReference>
<gene>
    <name evidence="1" type="ORF">CN596_05895</name>
    <name evidence="3" type="ORF">COF62_12165</name>
    <name evidence="2" type="ORF">CON73_21735</name>
</gene>
<reference evidence="5 6" key="1">
    <citation type="submission" date="2017-09" db="EMBL/GenBank/DDBJ databases">
        <title>Large-scale bioinformatics analysis of Bacillus genomes uncovers conserved roles of natural products in bacterial physiology.</title>
        <authorList>
            <consortium name="Agbiome Team Llc"/>
            <person name="Bleich R.M."/>
            <person name="Grubbs K.J."/>
            <person name="Santa Maria K.C."/>
            <person name="Allen S.E."/>
            <person name="Farag S."/>
            <person name="Shank E.A."/>
            <person name="Bowers A."/>
        </authorList>
    </citation>
    <scope>NUCLEOTIDE SEQUENCE [LARGE SCALE GENOMIC DNA]</scope>
    <source>
        <strain evidence="3 5">AFS042148</strain>
        <strain evidence="2 6">AFS094862</strain>
    </source>
</reference>
<evidence type="ECO:0008006" key="7">
    <source>
        <dbReference type="Google" id="ProtNLM"/>
    </source>
</evidence>
<organism evidence="2 6">
    <name type="scientific">Bacillus toyonensis</name>
    <dbReference type="NCBI Taxonomy" id="155322"/>
    <lineage>
        <taxon>Bacteria</taxon>
        <taxon>Bacillati</taxon>
        <taxon>Bacillota</taxon>
        <taxon>Bacilli</taxon>
        <taxon>Bacillales</taxon>
        <taxon>Bacillaceae</taxon>
        <taxon>Bacillus</taxon>
        <taxon>Bacillus cereus group</taxon>
    </lineage>
</organism>
<dbReference type="RefSeq" id="WP_000875405.1">
    <property type="nucleotide sequence ID" value="NZ_JAKJPV010000001.1"/>
</dbReference>
<dbReference type="Proteomes" id="UP000224044">
    <property type="component" value="Unassembled WGS sequence"/>
</dbReference>
<evidence type="ECO:0000313" key="1">
    <source>
        <dbReference type="EMBL" id="PEN57481.1"/>
    </source>
</evidence>
<dbReference type="Proteomes" id="UP000225320">
    <property type="component" value="Unassembled WGS sequence"/>
</dbReference>
<dbReference type="EMBL" id="NUSY01000015">
    <property type="protein sequence ID" value="PHE13411.1"/>
    <property type="molecule type" value="Genomic_DNA"/>
</dbReference>
<evidence type="ECO:0000313" key="3">
    <source>
        <dbReference type="EMBL" id="PHE13411.1"/>
    </source>
</evidence>
<sequence length="130" mass="15738">MKYKERDFTLELKEKIQCMEKEIERISLKLFREYAHLYIEKNMELDIGFEREKEDPFETGYYSSVSMAIVDEEGEMIDFYIIPIWKCENILLGMLTQSRIWGSKKVGELVDYSYYEIEEELKEQLEECLE</sequence>
<evidence type="ECO:0000313" key="6">
    <source>
        <dbReference type="Proteomes" id="UP000225320"/>
    </source>
</evidence>
<proteinExistence type="predicted"/>
<accession>A0A2B5B7F4</accession>